<evidence type="ECO:0000313" key="1">
    <source>
        <dbReference type="EMBL" id="MDP9829452.1"/>
    </source>
</evidence>
<dbReference type="InterPro" id="IPR052042">
    <property type="entry name" value="Tail_sheath_structural"/>
</dbReference>
<reference evidence="1 2" key="1">
    <citation type="submission" date="2023-07" db="EMBL/GenBank/DDBJ databases">
        <title>Sequencing the genomes of 1000 actinobacteria strains.</title>
        <authorList>
            <person name="Klenk H.-P."/>
        </authorList>
    </citation>
    <scope>NUCLEOTIDE SEQUENCE [LARGE SCALE GENOMIC DNA]</scope>
    <source>
        <strain evidence="1 2">DSM 44388</strain>
    </source>
</reference>
<dbReference type="PANTHER" id="PTHR35861">
    <property type="match status" value="1"/>
</dbReference>
<dbReference type="Gene3D" id="3.40.50.11780">
    <property type="match status" value="1"/>
</dbReference>
<sequence length="491" mass="50807">MAAPGTSVTSSAISGIGDDGQDLGTWFVAGITELGPTTVSTGRPIYSLSDFVAQYGARVPYGTLYDAVDAFFRVGGAQLRVARVVGPAATFSSLTLNDRAGSPLPTLTVKPKGPGSYGSRITVQVLAGSVSGTYVLVIYLDGAPVEQSPDLSSPTAAVEWSQNTSMWVTITDAGSTSTAPSNLPALASATALSGGSDDRASITDAEWSAALARFGQAFGPGLVSMPGRTTSGAHVQAVNHAAAFNRQALLDGPADATQLTLSGLAATDRANATFDEYGATFAPWLKVPGVATGTTRVVPPSSVAAGIISRQVKTGLANVPAAGANGVATWVIDVAQQAFTDIERGLLNDSGVNIFRRVTANGDVSLYGYRSLDGTPAWRMLSNQLLRLKLTDEAGAIGEQFVFDQLDGRGHTIAAFNAALAAMLQLHWSAGELFGETAEEAFRVDTGPGVNTPESLAAGVLRATLSLRMSPFAEFVEIQIVKYPITDSLVN</sequence>
<comment type="caution">
    <text evidence="1">The sequence shown here is derived from an EMBL/GenBank/DDBJ whole genome shotgun (WGS) entry which is preliminary data.</text>
</comment>
<accession>A0ABT9P9S7</accession>
<evidence type="ECO:0000313" key="2">
    <source>
        <dbReference type="Proteomes" id="UP001235712"/>
    </source>
</evidence>
<keyword evidence="2" id="KW-1185">Reference proteome</keyword>
<dbReference type="EMBL" id="JAUSQZ010000001">
    <property type="protein sequence ID" value="MDP9829452.1"/>
    <property type="molecule type" value="Genomic_DNA"/>
</dbReference>
<gene>
    <name evidence="1" type="ORF">J2S57_005201</name>
</gene>
<protein>
    <submittedName>
        <fullName evidence="1">Phage tail sheath protein FI</fullName>
    </submittedName>
</protein>
<dbReference type="PANTHER" id="PTHR35861:SF1">
    <property type="entry name" value="PHAGE TAIL SHEATH PROTEIN"/>
    <property type="match status" value="1"/>
</dbReference>
<proteinExistence type="predicted"/>
<dbReference type="Proteomes" id="UP001235712">
    <property type="component" value="Unassembled WGS sequence"/>
</dbReference>
<name>A0ABT9P9S7_9ACTN</name>
<dbReference type="RefSeq" id="WP_307247650.1">
    <property type="nucleotide sequence ID" value="NZ_JAUSQZ010000001.1"/>
</dbReference>
<organism evidence="1 2">
    <name type="scientific">Kineosporia succinea</name>
    <dbReference type="NCBI Taxonomy" id="84632"/>
    <lineage>
        <taxon>Bacteria</taxon>
        <taxon>Bacillati</taxon>
        <taxon>Actinomycetota</taxon>
        <taxon>Actinomycetes</taxon>
        <taxon>Kineosporiales</taxon>
        <taxon>Kineosporiaceae</taxon>
        <taxon>Kineosporia</taxon>
    </lineage>
</organism>